<dbReference type="RefSeq" id="WP_085814520.1">
    <property type="nucleotide sequence ID" value="NZ_BDQG01000001.1"/>
</dbReference>
<evidence type="ECO:0000313" key="3">
    <source>
        <dbReference type="Proteomes" id="UP000194153"/>
    </source>
</evidence>
<dbReference type="SUPFAM" id="SSF55920">
    <property type="entry name" value="Creatinase/aminopeptidase"/>
    <property type="match status" value="1"/>
</dbReference>
<comment type="caution">
    <text evidence="2">The sequence shown here is derived from an EMBL/GenBank/DDBJ whole genome shotgun (WGS) entry which is preliminary data.</text>
</comment>
<dbReference type="Pfam" id="PF00557">
    <property type="entry name" value="Peptidase_M24"/>
    <property type="match status" value="1"/>
</dbReference>
<keyword evidence="3" id="KW-1185">Reference proteome</keyword>
<sequence length="363" mass="39993">MNGAARAEEMAEKIRLVRELVGEGRVLRLKGIDWFSWITAGGSNEVLLAAETGIAEFVVTGRGAFVVTSEIEAQRLIDEELPHGCEVRILPWAYPSQLEVVMRELAEGTPVYSDRPAEAERELPLPLVAAKRTMCLPELQRYREVGLLASQAMTETLQQASPDWSEYQLAAAGASALLSRGLAPCLIIAAGDRRRRLYRHPVSSKEPLGASAMLVFCARGYGLYANLTRFVAFEPLSDEQEQSHAKVREIEAHALLLSRPGVLLHEVYRELASAYAAAGYEHAIKEHHQGGITGYLSREALANPEAREHLNAGMAVAWNPSLPGAKVEDTFLVTETGVENLTLDPAWPTVRVAERERPLVLRR</sequence>
<dbReference type="PANTHER" id="PTHR46112:SF2">
    <property type="entry name" value="XAA-PRO AMINOPEPTIDASE P-RELATED"/>
    <property type="match status" value="1"/>
</dbReference>
<dbReference type="InterPro" id="IPR000994">
    <property type="entry name" value="Pept_M24"/>
</dbReference>
<dbReference type="EMBL" id="BDQG01000001">
    <property type="protein sequence ID" value="GAW68367.1"/>
    <property type="molecule type" value="Genomic_DNA"/>
</dbReference>
<organism evidence="2 3">
    <name type="scientific">Geoanaerobacter pelophilus</name>
    <dbReference type="NCBI Taxonomy" id="60036"/>
    <lineage>
        <taxon>Bacteria</taxon>
        <taxon>Pseudomonadati</taxon>
        <taxon>Thermodesulfobacteriota</taxon>
        <taxon>Desulfuromonadia</taxon>
        <taxon>Geobacterales</taxon>
        <taxon>Geobacteraceae</taxon>
        <taxon>Geoanaerobacter</taxon>
    </lineage>
</organism>
<dbReference type="PANTHER" id="PTHR46112">
    <property type="entry name" value="AMINOPEPTIDASE"/>
    <property type="match status" value="1"/>
</dbReference>
<evidence type="ECO:0000259" key="1">
    <source>
        <dbReference type="Pfam" id="PF00557"/>
    </source>
</evidence>
<protein>
    <submittedName>
        <fullName evidence="2">Peptidase M24</fullName>
    </submittedName>
</protein>
<accession>A0ABQ0MNI3</accession>
<dbReference type="CDD" id="cd01066">
    <property type="entry name" value="APP_MetAP"/>
    <property type="match status" value="1"/>
</dbReference>
<gene>
    <name evidence="2" type="ORF">GPEL0_01r4686</name>
</gene>
<feature type="domain" description="Peptidase M24" evidence="1">
    <location>
        <begin position="141"/>
        <end position="335"/>
    </location>
</feature>
<dbReference type="Proteomes" id="UP000194153">
    <property type="component" value="Unassembled WGS sequence"/>
</dbReference>
<evidence type="ECO:0000313" key="2">
    <source>
        <dbReference type="EMBL" id="GAW68367.1"/>
    </source>
</evidence>
<proteinExistence type="predicted"/>
<dbReference type="InterPro" id="IPR050659">
    <property type="entry name" value="Peptidase_M24B"/>
</dbReference>
<reference evidence="3" key="1">
    <citation type="submission" date="2017-05" db="EMBL/GenBank/DDBJ databases">
        <title>Draft genome sequence of Geobacter pelophilus, a iron(III)-reducing bacteria.</title>
        <authorList>
            <person name="Aoyagi T."/>
            <person name="Koike H."/>
            <person name="Morita T."/>
            <person name="Sato Y."/>
            <person name="Habe H."/>
            <person name="Hori T."/>
        </authorList>
    </citation>
    <scope>NUCLEOTIDE SEQUENCE [LARGE SCALE GENOMIC DNA]</scope>
    <source>
        <strain evidence="3">Drf2</strain>
    </source>
</reference>
<dbReference type="Gene3D" id="3.90.230.10">
    <property type="entry name" value="Creatinase/methionine aminopeptidase superfamily"/>
    <property type="match status" value="1"/>
</dbReference>
<name>A0ABQ0MNI3_9BACT</name>
<dbReference type="InterPro" id="IPR036005">
    <property type="entry name" value="Creatinase/aminopeptidase-like"/>
</dbReference>